<dbReference type="KEGG" id="splu:LK06_023065"/>
<protein>
    <submittedName>
        <fullName evidence="1">Uncharacterized protein</fullName>
    </submittedName>
</protein>
<reference evidence="1 2" key="1">
    <citation type="submission" date="2017-07" db="EMBL/GenBank/DDBJ databases">
        <title>Genome sequence of Streptomyces pluripotens MUSC 137T.</title>
        <authorList>
            <person name="Ser H.-L."/>
            <person name="Lee L.-H."/>
        </authorList>
    </citation>
    <scope>NUCLEOTIDE SEQUENCE [LARGE SCALE GENOMIC DNA]</scope>
    <source>
        <strain evidence="1 2">MUSC 137</strain>
    </source>
</reference>
<gene>
    <name evidence="1" type="ORF">LK07_24230</name>
</gene>
<evidence type="ECO:0000313" key="2">
    <source>
        <dbReference type="Proteomes" id="UP000031501"/>
    </source>
</evidence>
<proteinExistence type="predicted"/>
<dbReference type="RefSeq" id="WP_043432249.1">
    <property type="nucleotide sequence ID" value="NZ_CP021080.1"/>
</dbReference>
<organism evidence="1 2">
    <name type="scientific">Streptomyces pluripotens</name>
    <dbReference type="NCBI Taxonomy" id="1355015"/>
    <lineage>
        <taxon>Bacteria</taxon>
        <taxon>Bacillati</taxon>
        <taxon>Actinomycetota</taxon>
        <taxon>Actinomycetes</taxon>
        <taxon>Kitasatosporales</taxon>
        <taxon>Streptomycetaceae</taxon>
        <taxon>Streptomyces</taxon>
    </lineage>
</organism>
<dbReference type="OrthoDB" id="3669717at2"/>
<dbReference type="Proteomes" id="UP000031501">
    <property type="component" value="Chromosome"/>
</dbReference>
<dbReference type="AlphaFoldDB" id="A0A221P356"/>
<sequence length="216" mass="23451">MTKPRTRTLAHLPTTIWLPGPHDAQTSPPAPAVLPDWALNKIRTEFTHRPGRTPAPLLRLAIGDTGPGMDARTPCITEVGISRETSTRSPAKPVILTEVHPDTLPATEPNTSYGPHDQGALDDGWPGFFHRAHRLLRGNGLLLLATRQRRDSDQLTDPLGLLVASARTAGFRYLQHIVIVHGHAIGDRIVPAPPHEAPPGLIHSDLLVLRAEGSRP</sequence>
<accession>A0A221P356</accession>
<dbReference type="STRING" id="1355015.LK06_023065"/>
<name>A0A221P356_9ACTN</name>
<evidence type="ECO:0000313" key="1">
    <source>
        <dbReference type="EMBL" id="ASN26602.1"/>
    </source>
</evidence>
<keyword evidence="2" id="KW-1185">Reference proteome</keyword>
<dbReference type="EMBL" id="CP022433">
    <property type="protein sequence ID" value="ASN26602.1"/>
    <property type="molecule type" value="Genomic_DNA"/>
</dbReference>